<dbReference type="PROSITE" id="PS00092">
    <property type="entry name" value="N6_MTASE"/>
    <property type="match status" value="1"/>
</dbReference>
<sequence>MHTDEHFYNARQLFPRGLEQPEGSLRFGADALLVAAFAARYVESLAAPRQAHLTAAELGCGCGAALLGLALRCVGITGLGLDREGPLVQAATANAARLGLTDRLRFAEADLADRKRLSELAGTTGGCHAGGVDLVLANPPYGVAGRPSPRHIRERALRGAQGEESREYALQLFCRAAAALLRHQGCFCCIYDAPALPQLCAALNDAGLGLRLLLPVRTHRAKPALRILALARKNTAHETVIQTPLTLHTGASTNDNSGTSKVTGGGKLGPRWSTQALRFCPWLA</sequence>
<dbReference type="InterPro" id="IPR029063">
    <property type="entry name" value="SAM-dependent_MTases_sf"/>
</dbReference>
<feature type="region of interest" description="Disordered" evidence="1">
    <location>
        <begin position="248"/>
        <end position="267"/>
    </location>
</feature>
<dbReference type="InterPro" id="IPR002052">
    <property type="entry name" value="DNA_methylase_N6_adenine_CS"/>
</dbReference>
<organism evidence="2">
    <name type="scientific">uncultured Desulfovibrio sp</name>
    <dbReference type="NCBI Taxonomy" id="167968"/>
    <lineage>
        <taxon>Bacteria</taxon>
        <taxon>Pseudomonadati</taxon>
        <taxon>Thermodesulfobacteriota</taxon>
        <taxon>Desulfovibrionia</taxon>
        <taxon>Desulfovibrionales</taxon>
        <taxon>Desulfovibrionaceae</taxon>
        <taxon>Desulfovibrio</taxon>
        <taxon>environmental samples</taxon>
    </lineage>
</organism>
<dbReference type="SUPFAM" id="SSF53335">
    <property type="entry name" value="S-adenosyl-L-methionine-dependent methyltransferases"/>
    <property type="match status" value="1"/>
</dbReference>
<dbReference type="GO" id="GO:0032259">
    <property type="term" value="P:methylation"/>
    <property type="evidence" value="ECO:0007669"/>
    <property type="project" value="InterPro"/>
</dbReference>
<reference evidence="2" key="1">
    <citation type="submission" date="2016-04" db="EMBL/GenBank/DDBJ databases">
        <authorList>
            <person name="Evans L.H."/>
            <person name="Alamgir A."/>
            <person name="Owens N."/>
            <person name="Weber N.D."/>
            <person name="Virtaneva K."/>
            <person name="Barbian K."/>
            <person name="Babar A."/>
            <person name="Rosenke K."/>
        </authorList>
    </citation>
    <scope>NUCLEOTIDE SEQUENCE</scope>
    <source>
        <strain evidence="2">92-2</strain>
    </source>
</reference>
<evidence type="ECO:0000256" key="1">
    <source>
        <dbReference type="SAM" id="MobiDB-lite"/>
    </source>
</evidence>
<dbReference type="RefSeq" id="WP_227118798.1">
    <property type="nucleotide sequence ID" value="NZ_LT598928.1"/>
</dbReference>
<evidence type="ECO:0000313" key="2">
    <source>
        <dbReference type="EMBL" id="SBW03028.1"/>
    </source>
</evidence>
<proteinExistence type="predicted"/>
<dbReference type="PANTHER" id="PTHR47739">
    <property type="entry name" value="TRNA1(VAL) (ADENINE(37)-N6)-METHYLTRANSFERASE"/>
    <property type="match status" value="1"/>
</dbReference>
<protein>
    <recommendedName>
        <fullName evidence="3">Methyltransferase small</fullName>
    </recommendedName>
</protein>
<dbReference type="InterPro" id="IPR050210">
    <property type="entry name" value="tRNA_Adenine-N(6)_MTase"/>
</dbReference>
<dbReference type="PANTHER" id="PTHR47739:SF1">
    <property type="entry name" value="TRNA1(VAL) (ADENINE(37)-N6)-METHYLTRANSFERASE"/>
    <property type="match status" value="1"/>
</dbReference>
<name>A0A212JUJ1_9BACT</name>
<dbReference type="Gene3D" id="3.40.50.150">
    <property type="entry name" value="Vaccinia Virus protein VP39"/>
    <property type="match status" value="1"/>
</dbReference>
<dbReference type="GO" id="GO:0003676">
    <property type="term" value="F:nucleic acid binding"/>
    <property type="evidence" value="ECO:0007669"/>
    <property type="project" value="InterPro"/>
</dbReference>
<evidence type="ECO:0008006" key="3">
    <source>
        <dbReference type="Google" id="ProtNLM"/>
    </source>
</evidence>
<dbReference type="CDD" id="cd02440">
    <property type="entry name" value="AdoMet_MTases"/>
    <property type="match status" value="1"/>
</dbReference>
<accession>A0A212JUJ1</accession>
<dbReference type="GO" id="GO:0008168">
    <property type="term" value="F:methyltransferase activity"/>
    <property type="evidence" value="ECO:0007669"/>
    <property type="project" value="InterPro"/>
</dbReference>
<feature type="compositionally biased region" description="Polar residues" evidence="1">
    <location>
        <begin position="248"/>
        <end position="262"/>
    </location>
</feature>
<dbReference type="AlphaFoldDB" id="A0A212JUJ1"/>
<dbReference type="EMBL" id="FLUP01000001">
    <property type="protein sequence ID" value="SBW03028.1"/>
    <property type="molecule type" value="Genomic_DNA"/>
</dbReference>
<gene>
    <name evidence="2" type="ORF">KM92DES2_11740</name>
</gene>